<dbReference type="PANTHER" id="PTHR12304">
    <property type="entry name" value="INOSINE-URIDINE PREFERRING NUCLEOSIDE HYDROLASE"/>
    <property type="match status" value="1"/>
</dbReference>
<protein>
    <submittedName>
        <fullName evidence="4">Nucleoside hydrolase</fullName>
    </submittedName>
</protein>
<proteinExistence type="predicted"/>
<dbReference type="InterPro" id="IPR001910">
    <property type="entry name" value="Inosine/uridine_hydrolase_dom"/>
</dbReference>
<dbReference type="InterPro" id="IPR023186">
    <property type="entry name" value="IUNH"/>
</dbReference>
<evidence type="ECO:0000259" key="3">
    <source>
        <dbReference type="Pfam" id="PF01156"/>
    </source>
</evidence>
<comment type="caution">
    <text evidence="4">The sequence shown here is derived from an EMBL/GenBank/DDBJ whole genome shotgun (WGS) entry which is preliminary data.</text>
</comment>
<evidence type="ECO:0000256" key="2">
    <source>
        <dbReference type="ARBA" id="ARBA00023295"/>
    </source>
</evidence>
<dbReference type="RefSeq" id="WP_168776872.1">
    <property type="nucleotide sequence ID" value="NZ_JAABNR010000051.1"/>
</dbReference>
<organism evidence="4 5">
    <name type="scientific">Stagnihabitans tardus</name>
    <dbReference type="NCBI Taxonomy" id="2699202"/>
    <lineage>
        <taxon>Bacteria</taxon>
        <taxon>Pseudomonadati</taxon>
        <taxon>Pseudomonadota</taxon>
        <taxon>Alphaproteobacteria</taxon>
        <taxon>Rhodobacterales</taxon>
        <taxon>Paracoccaceae</taxon>
        <taxon>Stagnihabitans</taxon>
    </lineage>
</organism>
<dbReference type="SUPFAM" id="SSF53590">
    <property type="entry name" value="Nucleoside hydrolase"/>
    <property type="match status" value="1"/>
</dbReference>
<dbReference type="CDD" id="cd02650">
    <property type="entry name" value="nuc_hydro_CaPnhB"/>
    <property type="match status" value="1"/>
</dbReference>
<keyword evidence="2" id="KW-0326">Glycosidase</keyword>
<gene>
    <name evidence="4" type="ORF">GV832_21155</name>
</gene>
<dbReference type="InterPro" id="IPR036452">
    <property type="entry name" value="Ribo_hydro-like"/>
</dbReference>
<keyword evidence="5" id="KW-1185">Reference proteome</keyword>
<evidence type="ECO:0000256" key="1">
    <source>
        <dbReference type="ARBA" id="ARBA00022801"/>
    </source>
</evidence>
<sequence length="315" mass="33416">MHKVIFDTDPGVDDAMALLFLARHPEIQLLGVTTVFGNAAIEVTTRNALFLREAFGFDAPVAQGAGRCFDPNRGTGHFPHMIHGANGLGDIQLPEPAHRRPLDHDDAAGFIIDTVRANPGEVSIIAVGRMTNLALALRRDPGIAGLVKDVTLMGGAFFVPGNVTPAAEANIHGDPEAADLVLTAPWKVYVVGLDVTGQTQMSRPELAALAPKSQALTLLDALSQRYIDFYDALIPDAMLVHDTCACVHLVRPDLFTRTEGAMRVVCEGIATGQTILKPQGRPFPPGDWDGLPVQAAVTGVQSAAVMALVAETLAL</sequence>
<evidence type="ECO:0000313" key="4">
    <source>
        <dbReference type="EMBL" id="NBZ90094.1"/>
    </source>
</evidence>
<dbReference type="GO" id="GO:0008477">
    <property type="term" value="F:purine nucleosidase activity"/>
    <property type="evidence" value="ECO:0007669"/>
    <property type="project" value="TreeGrafter"/>
</dbReference>
<evidence type="ECO:0000313" key="5">
    <source>
        <dbReference type="Proteomes" id="UP001193501"/>
    </source>
</evidence>
<dbReference type="EMBL" id="JAABNR010000051">
    <property type="protein sequence ID" value="NBZ90094.1"/>
    <property type="molecule type" value="Genomic_DNA"/>
</dbReference>
<dbReference type="GO" id="GO:0005829">
    <property type="term" value="C:cytosol"/>
    <property type="evidence" value="ECO:0007669"/>
    <property type="project" value="TreeGrafter"/>
</dbReference>
<dbReference type="PANTHER" id="PTHR12304:SF4">
    <property type="entry name" value="URIDINE NUCLEOSIDASE"/>
    <property type="match status" value="1"/>
</dbReference>
<reference evidence="4" key="1">
    <citation type="submission" date="2020-01" db="EMBL/GenBank/DDBJ databases">
        <authorList>
            <person name="Chen W.-M."/>
        </authorList>
    </citation>
    <scope>NUCLEOTIDE SEQUENCE</scope>
    <source>
        <strain evidence="4">CYK-10</strain>
    </source>
</reference>
<keyword evidence="1 4" id="KW-0378">Hydrolase</keyword>
<dbReference type="Proteomes" id="UP001193501">
    <property type="component" value="Unassembled WGS sequence"/>
</dbReference>
<dbReference type="Gene3D" id="3.90.245.10">
    <property type="entry name" value="Ribonucleoside hydrolase-like"/>
    <property type="match status" value="1"/>
</dbReference>
<dbReference type="AlphaFoldDB" id="A0AAE5BXJ9"/>
<name>A0AAE5BXJ9_9RHOB</name>
<accession>A0AAE5BXJ9</accession>
<dbReference type="GO" id="GO:0006152">
    <property type="term" value="P:purine nucleoside catabolic process"/>
    <property type="evidence" value="ECO:0007669"/>
    <property type="project" value="TreeGrafter"/>
</dbReference>
<dbReference type="Pfam" id="PF01156">
    <property type="entry name" value="IU_nuc_hydro"/>
    <property type="match status" value="1"/>
</dbReference>
<feature type="domain" description="Inosine/uridine-preferring nucleoside hydrolase" evidence="3">
    <location>
        <begin position="4"/>
        <end position="303"/>
    </location>
</feature>